<sequence length="86" mass="9872">TSYGESRKIKVLGHVVRFTAMSFNAFLGKLVVDLEMYFLLLEKRPYNEICHIFCGEHSAAHCTRSENGTHLTLSFSYLTKKAREQT</sequence>
<reference evidence="1 2" key="1">
    <citation type="journal article" date="2021" name="BMC Genomics">
        <title>Datura genome reveals duplications of psychoactive alkaloid biosynthetic genes and high mutation rate following tissue culture.</title>
        <authorList>
            <person name="Rajewski A."/>
            <person name="Carter-House D."/>
            <person name="Stajich J."/>
            <person name="Litt A."/>
        </authorList>
    </citation>
    <scope>NUCLEOTIDE SEQUENCE [LARGE SCALE GENOMIC DNA]</scope>
    <source>
        <strain evidence="1">AR-01</strain>
    </source>
</reference>
<gene>
    <name evidence="1" type="ORF">HAX54_021760</name>
</gene>
<evidence type="ECO:0000313" key="1">
    <source>
        <dbReference type="EMBL" id="MCD9638057.1"/>
    </source>
</evidence>
<feature type="non-terminal residue" evidence="1">
    <location>
        <position position="86"/>
    </location>
</feature>
<dbReference type="EMBL" id="JACEIK010002610">
    <property type="protein sequence ID" value="MCD9638057.1"/>
    <property type="molecule type" value="Genomic_DNA"/>
</dbReference>
<proteinExistence type="predicted"/>
<accession>A0ABS8UTD6</accession>
<dbReference type="Proteomes" id="UP000823775">
    <property type="component" value="Unassembled WGS sequence"/>
</dbReference>
<organism evidence="1 2">
    <name type="scientific">Datura stramonium</name>
    <name type="common">Jimsonweed</name>
    <name type="synonym">Common thornapple</name>
    <dbReference type="NCBI Taxonomy" id="4076"/>
    <lineage>
        <taxon>Eukaryota</taxon>
        <taxon>Viridiplantae</taxon>
        <taxon>Streptophyta</taxon>
        <taxon>Embryophyta</taxon>
        <taxon>Tracheophyta</taxon>
        <taxon>Spermatophyta</taxon>
        <taxon>Magnoliopsida</taxon>
        <taxon>eudicotyledons</taxon>
        <taxon>Gunneridae</taxon>
        <taxon>Pentapetalae</taxon>
        <taxon>asterids</taxon>
        <taxon>lamiids</taxon>
        <taxon>Solanales</taxon>
        <taxon>Solanaceae</taxon>
        <taxon>Solanoideae</taxon>
        <taxon>Datureae</taxon>
        <taxon>Datura</taxon>
    </lineage>
</organism>
<evidence type="ECO:0000313" key="2">
    <source>
        <dbReference type="Proteomes" id="UP000823775"/>
    </source>
</evidence>
<keyword evidence="2" id="KW-1185">Reference proteome</keyword>
<name>A0ABS8UTD6_DATST</name>
<protein>
    <submittedName>
        <fullName evidence="1">Uncharacterized protein</fullName>
    </submittedName>
</protein>
<feature type="non-terminal residue" evidence="1">
    <location>
        <position position="1"/>
    </location>
</feature>
<comment type="caution">
    <text evidence="1">The sequence shown here is derived from an EMBL/GenBank/DDBJ whole genome shotgun (WGS) entry which is preliminary data.</text>
</comment>